<gene>
    <name evidence="3" type="ORF">FA09DRAFT_285076</name>
</gene>
<keyword evidence="2" id="KW-0472">Membrane</keyword>
<protein>
    <submittedName>
        <fullName evidence="3">Uncharacterized protein</fullName>
    </submittedName>
</protein>
<dbReference type="PANTHER" id="PTHR12840">
    <property type="entry name" value="NADH-UBIQUINONE OXIDOREDUCTASE ASHI SUBUNIT"/>
    <property type="match status" value="1"/>
</dbReference>
<feature type="transmembrane region" description="Helical" evidence="2">
    <location>
        <begin position="83"/>
        <end position="101"/>
    </location>
</feature>
<reference evidence="3 4" key="1">
    <citation type="journal article" date="2018" name="Mol. Biol. Evol.">
        <title>Broad Genomic Sampling Reveals a Smut Pathogenic Ancestry of the Fungal Clade Ustilaginomycotina.</title>
        <authorList>
            <person name="Kijpornyongpan T."/>
            <person name="Mondo S.J."/>
            <person name="Barry K."/>
            <person name="Sandor L."/>
            <person name="Lee J."/>
            <person name="Lipzen A."/>
            <person name="Pangilinan J."/>
            <person name="LaButti K."/>
            <person name="Hainaut M."/>
            <person name="Henrissat B."/>
            <person name="Grigoriev I.V."/>
            <person name="Spatafora J.W."/>
            <person name="Aime M.C."/>
        </authorList>
    </citation>
    <scope>NUCLEOTIDE SEQUENCE [LARGE SCALE GENOMIC DNA]</scope>
    <source>
        <strain evidence="3 4">MCA 4186</strain>
    </source>
</reference>
<dbReference type="Pfam" id="PF05821">
    <property type="entry name" value="NDUF_B8"/>
    <property type="match status" value="1"/>
</dbReference>
<evidence type="ECO:0000256" key="2">
    <source>
        <dbReference type="SAM" id="Phobius"/>
    </source>
</evidence>
<dbReference type="EMBL" id="KZ819285">
    <property type="protein sequence ID" value="PWO00424.1"/>
    <property type="molecule type" value="Genomic_DNA"/>
</dbReference>
<accession>A0A316ZJH0</accession>
<feature type="compositionally biased region" description="Low complexity" evidence="1">
    <location>
        <begin position="1"/>
        <end position="11"/>
    </location>
</feature>
<keyword evidence="2" id="KW-1133">Transmembrane helix</keyword>
<dbReference type="GeneID" id="37267426"/>
<dbReference type="InterPro" id="IPR008699">
    <property type="entry name" value="NDUFB8"/>
</dbReference>
<evidence type="ECO:0000313" key="3">
    <source>
        <dbReference type="EMBL" id="PWO00424.1"/>
    </source>
</evidence>
<evidence type="ECO:0000256" key="1">
    <source>
        <dbReference type="SAM" id="MobiDB-lite"/>
    </source>
</evidence>
<feature type="non-terminal residue" evidence="3">
    <location>
        <position position="126"/>
    </location>
</feature>
<dbReference type="AlphaFoldDB" id="A0A316ZJH0"/>
<name>A0A316ZJH0_9BASI</name>
<dbReference type="PANTHER" id="PTHR12840:SF1">
    <property type="entry name" value="NADH DEHYDROGENASE [UBIQUINONE] 1 BETA SUBCOMPLEX SUBUNIT 8, MITOCHONDRIAL"/>
    <property type="match status" value="1"/>
</dbReference>
<organism evidence="3 4">
    <name type="scientific">Tilletiopsis washingtonensis</name>
    <dbReference type="NCBI Taxonomy" id="58919"/>
    <lineage>
        <taxon>Eukaryota</taxon>
        <taxon>Fungi</taxon>
        <taxon>Dikarya</taxon>
        <taxon>Basidiomycota</taxon>
        <taxon>Ustilaginomycotina</taxon>
        <taxon>Exobasidiomycetes</taxon>
        <taxon>Entylomatales</taxon>
        <taxon>Entylomatales incertae sedis</taxon>
        <taxon>Tilletiopsis</taxon>
    </lineage>
</organism>
<keyword evidence="2" id="KW-0812">Transmembrane</keyword>
<dbReference type="Proteomes" id="UP000245946">
    <property type="component" value="Unassembled WGS sequence"/>
</dbReference>
<feature type="non-terminal residue" evidence="3">
    <location>
        <position position="1"/>
    </location>
</feature>
<dbReference type="RefSeq" id="XP_025600702.1">
    <property type="nucleotide sequence ID" value="XM_025739880.1"/>
</dbReference>
<evidence type="ECO:0000313" key="4">
    <source>
        <dbReference type="Proteomes" id="UP000245946"/>
    </source>
</evidence>
<sequence length="126" mass="13838">VRALSVSAVARAEPDGREPKDPQLGDYPDLPYQSLQRRRYDPSWWDPQEKRNFGETLHEQDDVLGVWAPDVHDVPPASAVRQFGLAALIAAAFAGVVYMSVPDRPAALRSYPRGGLAKELGSELVA</sequence>
<feature type="region of interest" description="Disordered" evidence="1">
    <location>
        <begin position="1"/>
        <end position="32"/>
    </location>
</feature>
<proteinExistence type="predicted"/>
<dbReference type="STRING" id="58919.A0A316ZJH0"/>
<dbReference type="OrthoDB" id="2014058at2759"/>
<feature type="compositionally biased region" description="Basic and acidic residues" evidence="1">
    <location>
        <begin position="12"/>
        <end position="23"/>
    </location>
</feature>
<dbReference type="GO" id="GO:0005739">
    <property type="term" value="C:mitochondrion"/>
    <property type="evidence" value="ECO:0007669"/>
    <property type="project" value="InterPro"/>
</dbReference>
<keyword evidence="4" id="KW-1185">Reference proteome</keyword>